<evidence type="ECO:0000256" key="3">
    <source>
        <dbReference type="ARBA" id="ARBA00022801"/>
    </source>
</evidence>
<evidence type="ECO:0000259" key="7">
    <source>
        <dbReference type="Pfam" id="PF00350"/>
    </source>
</evidence>
<gene>
    <name evidence="8" type="ORF">EKO22_13775</name>
</gene>
<dbReference type="InterPro" id="IPR027094">
    <property type="entry name" value="Mitofusin_fam"/>
</dbReference>
<sequence>MNPAIGVQMPIETDSIFFEVEKTAKFLGKLWENFQEEISRHLPESYQKEINELTDKLETALTELIFELNNPVLTLATTGTTSSGKSTLVNFLCGDEIVPVAVSEMSAGTVTIEYSEKKSLIIAQTPGALWECGVWENITNEEIYIRLDKTMKSYLDSRESNLNIACPQSIIKYPFSLVKESKLTLPRGTKVKILDLPGLAHVGDEGNASIIRQCRDALCLVTYNSAETDKNRINNLLREVVEQVKDLGGSPARMLFILNRIDVFRSDRSWPDSENRFVESTTLSIKNELQDRLKEYRKDIDKIEVIKLSSWPALLGLQIRNGSPEVQLEACKRADNNFNGLIENILEDLPRNVQKWSSFERERVTEELLNNSYAKVFYRRLQEHIDSNFPYLVIPQIISKFNKLAGYAISEWSRQTTTAILNSSEQEYQKECENIELIRNSIHEFLEVSADELQKPFRKAEQGLKKSLTVDNESETGRDAIYYLESAITDLRTSITYSSLQDETAPLIEWRREIGKAIDTILEGVAESLETGRIELDNPYLTRVNYLQVNLLGKTLSKLIELGYAQEKAKVGWDFIATSESEKKKLKDINETLNELAIHLNIVIKETLQKVISQEEKRIATALEALFAKHLEIIQTGANEIAPNLSIKFPASDFTSFSLQSIDFLDIDIDFQAGFVITQKVWNEEVDVYVEKRVWWNFLWLIPTTVKETIYTTRNGDNAQIPKVETLLSGWIYQGKDVQLKILQKVVPWILEMINDLQDKINKNQTEVIDRYQSRLDKARDEIATDFERKQYLWQPLYEKSIDLSNELEQLENVLKLTRE</sequence>
<keyword evidence="3" id="KW-0378">Hydrolase</keyword>
<dbReference type="GO" id="GO:0003924">
    <property type="term" value="F:GTPase activity"/>
    <property type="evidence" value="ECO:0007669"/>
    <property type="project" value="InterPro"/>
</dbReference>
<dbReference type="InterPro" id="IPR027417">
    <property type="entry name" value="P-loop_NTPase"/>
</dbReference>
<organism evidence="8">
    <name type="scientific">Synechococcus elongatus PCC 11802</name>
    <dbReference type="NCBI Taxonomy" id="2283154"/>
    <lineage>
        <taxon>Bacteria</taxon>
        <taxon>Bacillati</taxon>
        <taxon>Cyanobacteriota</taxon>
        <taxon>Cyanophyceae</taxon>
        <taxon>Synechococcales</taxon>
        <taxon>Synechococcaceae</taxon>
        <taxon>Synechococcus</taxon>
    </lineage>
</organism>
<dbReference type="PANTHER" id="PTHR10465:SF0">
    <property type="entry name" value="SARCALUMENIN"/>
    <property type="match status" value="1"/>
</dbReference>
<name>A0AAU6R5N6_SYNEL</name>
<dbReference type="GO" id="GO:0016020">
    <property type="term" value="C:membrane"/>
    <property type="evidence" value="ECO:0007669"/>
    <property type="project" value="UniProtKB-SubCell"/>
</dbReference>
<dbReference type="Pfam" id="PF00350">
    <property type="entry name" value="Dynamin_N"/>
    <property type="match status" value="1"/>
</dbReference>
<feature type="domain" description="Dynamin N-terminal" evidence="7">
    <location>
        <begin position="76"/>
        <end position="243"/>
    </location>
</feature>
<dbReference type="PANTHER" id="PTHR10465">
    <property type="entry name" value="TRANSMEMBRANE GTPASE FZO1"/>
    <property type="match status" value="1"/>
</dbReference>
<accession>A0AAU6R5N6</accession>
<feature type="coiled-coil region" evidence="6">
    <location>
        <begin position="762"/>
        <end position="789"/>
    </location>
</feature>
<comment type="subcellular location">
    <subcellularLocation>
        <location evidence="1">Membrane</location>
    </subcellularLocation>
</comment>
<dbReference type="InterPro" id="IPR045063">
    <property type="entry name" value="Dynamin_N"/>
</dbReference>
<dbReference type="EMBL" id="CP034671">
    <property type="protein sequence ID" value="WZE38292.1"/>
    <property type="molecule type" value="Genomic_DNA"/>
</dbReference>
<evidence type="ECO:0000256" key="1">
    <source>
        <dbReference type="ARBA" id="ARBA00004370"/>
    </source>
</evidence>
<proteinExistence type="predicted"/>
<evidence type="ECO:0000256" key="2">
    <source>
        <dbReference type="ARBA" id="ARBA00022741"/>
    </source>
</evidence>
<evidence type="ECO:0000256" key="5">
    <source>
        <dbReference type="ARBA" id="ARBA00023136"/>
    </source>
</evidence>
<dbReference type="SUPFAM" id="SSF52540">
    <property type="entry name" value="P-loop containing nucleoside triphosphate hydrolases"/>
    <property type="match status" value="1"/>
</dbReference>
<evidence type="ECO:0000256" key="6">
    <source>
        <dbReference type="SAM" id="Coils"/>
    </source>
</evidence>
<keyword evidence="5" id="KW-0472">Membrane</keyword>
<dbReference type="RefSeq" id="WP_338438295.1">
    <property type="nucleotide sequence ID" value="NZ_CP034671.2"/>
</dbReference>
<evidence type="ECO:0000313" key="8">
    <source>
        <dbReference type="EMBL" id="WZE38292.1"/>
    </source>
</evidence>
<protein>
    <submittedName>
        <fullName evidence="8">Dynamin family protein</fullName>
    </submittedName>
</protein>
<feature type="coiled-coil region" evidence="6">
    <location>
        <begin position="576"/>
        <end position="625"/>
    </location>
</feature>
<dbReference type="AlphaFoldDB" id="A0AAU6R5N6"/>
<keyword evidence="2" id="KW-0547">Nucleotide-binding</keyword>
<keyword evidence="4" id="KW-0342">GTP-binding</keyword>
<dbReference type="GO" id="GO:0005525">
    <property type="term" value="F:GTP binding"/>
    <property type="evidence" value="ECO:0007669"/>
    <property type="project" value="UniProtKB-KW"/>
</dbReference>
<keyword evidence="6" id="KW-0175">Coiled coil</keyword>
<dbReference type="Gene3D" id="3.40.50.300">
    <property type="entry name" value="P-loop containing nucleotide triphosphate hydrolases"/>
    <property type="match status" value="1"/>
</dbReference>
<reference evidence="8" key="1">
    <citation type="submission" date="2024-01" db="EMBL/GenBank/DDBJ databases">
        <title>Synechococcus elongatus PCC 11802, a close yet different native of Synechococcus elongatus PCC 11801.</title>
        <authorList>
            <person name="Jaiswal D."/>
            <person name="Sengupta A."/>
            <person name="Sengupta S."/>
            <person name="Pakrasi H.B."/>
            <person name="Wangikar P."/>
        </authorList>
    </citation>
    <scope>NUCLEOTIDE SEQUENCE</scope>
    <source>
        <strain evidence="8">PCC 11802</strain>
    </source>
</reference>
<evidence type="ECO:0000256" key="4">
    <source>
        <dbReference type="ARBA" id="ARBA00023134"/>
    </source>
</evidence>
<dbReference type="GO" id="GO:0008053">
    <property type="term" value="P:mitochondrial fusion"/>
    <property type="evidence" value="ECO:0007669"/>
    <property type="project" value="TreeGrafter"/>
</dbReference>